<protein>
    <submittedName>
        <fullName evidence="2">Metal-dependent hydrolase</fullName>
    </submittedName>
</protein>
<dbReference type="GO" id="GO:0016787">
    <property type="term" value="F:hydrolase activity"/>
    <property type="evidence" value="ECO:0007669"/>
    <property type="project" value="UniProtKB-KW"/>
</dbReference>
<keyword evidence="2" id="KW-0378">Hydrolase</keyword>
<keyword evidence="1" id="KW-0472">Membrane</keyword>
<evidence type="ECO:0000256" key="1">
    <source>
        <dbReference type="SAM" id="Phobius"/>
    </source>
</evidence>
<accession>A0A2W1L369</accession>
<dbReference type="OrthoDB" id="245523at2"/>
<dbReference type="PANTHER" id="PTHR40031:SF1">
    <property type="entry name" value="MEMBRANE-BOUND METAL-DEPENDENT HYDROLASE"/>
    <property type="match status" value="1"/>
</dbReference>
<dbReference type="PANTHER" id="PTHR40031">
    <property type="entry name" value="HYPOTHETICAL MEMBRANE SPANNING PROTEIN"/>
    <property type="match status" value="1"/>
</dbReference>
<dbReference type="InterPro" id="IPR007404">
    <property type="entry name" value="YdjM-like"/>
</dbReference>
<evidence type="ECO:0000313" key="3">
    <source>
        <dbReference type="Proteomes" id="UP000249522"/>
    </source>
</evidence>
<feature type="transmembrane region" description="Helical" evidence="1">
    <location>
        <begin position="160"/>
        <end position="182"/>
    </location>
</feature>
<keyword evidence="1" id="KW-1133">Transmembrane helix</keyword>
<dbReference type="RefSeq" id="WP_111148902.1">
    <property type="nucleotide sequence ID" value="NZ_QKRB01000056.1"/>
</dbReference>
<dbReference type="AlphaFoldDB" id="A0A2W1L369"/>
<name>A0A2W1L369_9BACL</name>
<feature type="transmembrane region" description="Helical" evidence="1">
    <location>
        <begin position="92"/>
        <end position="113"/>
    </location>
</feature>
<sequence length="294" mass="33249">MDTVTHTLFGLTLYGSVDKTRMSRKEKGALLLAAVGGSQIPDIDVISAWWDTQGRYQMWHRGITHSVFLVPVWAALITLIVRLLFKVRGWFWFGLAALAVLIHDVSDLFNAWGTGFLEPFSAVRVTFGTIPIVDVLFWIIMGGAFLFAKFGRGRWRSHHVFRIAWGLIALHVAIQTSQGYAIHNSLKEEYEQIALSADFVPGVFTVIGKQDNIVEIRKGTLWSGMEEVAVLTSKEDADLDKLFAANPKARTLYEWSPFVVIVEDGSRLGLYDPRFYRNGQSFLFEYMDHVEDGK</sequence>
<feature type="transmembrane region" description="Helical" evidence="1">
    <location>
        <begin position="29"/>
        <end position="50"/>
    </location>
</feature>
<feature type="transmembrane region" description="Helical" evidence="1">
    <location>
        <begin position="62"/>
        <end position="85"/>
    </location>
</feature>
<keyword evidence="3" id="KW-1185">Reference proteome</keyword>
<reference evidence="2 3" key="1">
    <citation type="submission" date="2018-06" db="EMBL/GenBank/DDBJ databases">
        <title>Paenibacillus imtechensis sp. nov.</title>
        <authorList>
            <person name="Pinnaka A.K."/>
            <person name="Singh H."/>
            <person name="Kaur M."/>
        </authorList>
    </citation>
    <scope>NUCLEOTIDE SEQUENCE [LARGE SCALE GENOMIC DNA]</scope>
    <source>
        <strain evidence="2 3">SMB1</strain>
    </source>
</reference>
<proteinExistence type="predicted"/>
<dbReference type="Pfam" id="PF04307">
    <property type="entry name" value="YdjM"/>
    <property type="match status" value="1"/>
</dbReference>
<organism evidence="2 3">
    <name type="scientific">Paenibacillus sambharensis</name>
    <dbReference type="NCBI Taxonomy" id="1803190"/>
    <lineage>
        <taxon>Bacteria</taxon>
        <taxon>Bacillati</taxon>
        <taxon>Bacillota</taxon>
        <taxon>Bacilli</taxon>
        <taxon>Bacillales</taxon>
        <taxon>Paenibacillaceae</taxon>
        <taxon>Paenibacillus</taxon>
    </lineage>
</organism>
<comment type="caution">
    <text evidence="2">The sequence shown here is derived from an EMBL/GenBank/DDBJ whole genome shotgun (WGS) entry which is preliminary data.</text>
</comment>
<feature type="transmembrane region" description="Helical" evidence="1">
    <location>
        <begin position="125"/>
        <end position="148"/>
    </location>
</feature>
<keyword evidence="1" id="KW-0812">Transmembrane</keyword>
<evidence type="ECO:0000313" key="2">
    <source>
        <dbReference type="EMBL" id="PZD93786.1"/>
    </source>
</evidence>
<dbReference type="InterPro" id="IPR053170">
    <property type="entry name" value="Transcription_regulator"/>
</dbReference>
<dbReference type="EMBL" id="QKRB01000056">
    <property type="protein sequence ID" value="PZD93786.1"/>
    <property type="molecule type" value="Genomic_DNA"/>
</dbReference>
<dbReference type="Proteomes" id="UP000249522">
    <property type="component" value="Unassembled WGS sequence"/>
</dbReference>
<gene>
    <name evidence="2" type="ORF">DNH61_21540</name>
</gene>